<proteinExistence type="predicted"/>
<dbReference type="InterPro" id="IPR002545">
    <property type="entry name" value="CheW-lke_dom"/>
</dbReference>
<dbReference type="PANTHER" id="PTHR22617:SF23">
    <property type="entry name" value="CHEMOTAXIS PROTEIN CHEW"/>
    <property type="match status" value="1"/>
</dbReference>
<dbReference type="InterPro" id="IPR036061">
    <property type="entry name" value="CheW-like_dom_sf"/>
</dbReference>
<dbReference type="PROSITE" id="PS50851">
    <property type="entry name" value="CHEW"/>
    <property type="match status" value="1"/>
</dbReference>
<dbReference type="OrthoDB" id="9794382at2"/>
<protein>
    <recommendedName>
        <fullName evidence="1">CheW-like domain-containing protein</fullName>
    </recommendedName>
</protein>
<dbReference type="Proteomes" id="UP000195985">
    <property type="component" value="Unassembled WGS sequence"/>
</dbReference>
<dbReference type="RefSeq" id="WP_086943573.1">
    <property type="nucleotide sequence ID" value="NZ_FONM01000010.1"/>
</dbReference>
<dbReference type="GO" id="GO:0007165">
    <property type="term" value="P:signal transduction"/>
    <property type="evidence" value="ECO:0007669"/>
    <property type="project" value="InterPro"/>
</dbReference>
<gene>
    <name evidence="2" type="ORF">TPAS_2539</name>
</gene>
<dbReference type="InterPro" id="IPR039315">
    <property type="entry name" value="CheW"/>
</dbReference>
<organism evidence="2 3">
    <name type="scientific">Trichococcus pasteurii</name>
    <dbReference type="NCBI Taxonomy" id="43064"/>
    <lineage>
        <taxon>Bacteria</taxon>
        <taxon>Bacillati</taxon>
        <taxon>Bacillota</taxon>
        <taxon>Bacilli</taxon>
        <taxon>Lactobacillales</taxon>
        <taxon>Carnobacteriaceae</taxon>
        <taxon>Trichococcus</taxon>
    </lineage>
</organism>
<dbReference type="GO" id="GO:0005829">
    <property type="term" value="C:cytosol"/>
    <property type="evidence" value="ECO:0007669"/>
    <property type="project" value="TreeGrafter"/>
</dbReference>
<accession>A0A1W1IIL5</accession>
<feature type="domain" description="CheW-like" evidence="1">
    <location>
        <begin position="1"/>
        <end position="137"/>
    </location>
</feature>
<sequence length="137" mass="15510">MQIIVFTLKEKYYAIPTEDVEEIVKEMPFTHVPKAPYWVEGLINIRGNAITLINLYKLLSNTSETEELCYNSIIILKNDDKKVAFAVDSVESVSEIDSQDIQMTDYVSAKEVAGIIRLNNKMISLISMEALFSINEG</sequence>
<evidence type="ECO:0000313" key="2">
    <source>
        <dbReference type="EMBL" id="SLM52831.1"/>
    </source>
</evidence>
<dbReference type="GO" id="GO:0006935">
    <property type="term" value="P:chemotaxis"/>
    <property type="evidence" value="ECO:0007669"/>
    <property type="project" value="InterPro"/>
</dbReference>
<evidence type="ECO:0000313" key="3">
    <source>
        <dbReference type="Proteomes" id="UP000195985"/>
    </source>
</evidence>
<name>A0A1W1IIL5_9LACT</name>
<dbReference type="Gene3D" id="2.40.50.180">
    <property type="entry name" value="CheA-289, Domain 4"/>
    <property type="match status" value="1"/>
</dbReference>
<evidence type="ECO:0000259" key="1">
    <source>
        <dbReference type="PROSITE" id="PS50851"/>
    </source>
</evidence>
<dbReference type="AlphaFoldDB" id="A0A1W1IIL5"/>
<dbReference type="STRING" id="43064.SAMN04488086_110100"/>
<reference evidence="3" key="1">
    <citation type="submission" date="2016-04" db="EMBL/GenBank/DDBJ databases">
        <authorList>
            <person name="Strepis N."/>
        </authorList>
    </citation>
    <scope>NUCLEOTIDE SEQUENCE [LARGE SCALE GENOMIC DNA]</scope>
</reference>
<dbReference type="SUPFAM" id="SSF50341">
    <property type="entry name" value="CheW-like"/>
    <property type="match status" value="1"/>
</dbReference>
<dbReference type="EMBL" id="FWEY01000009">
    <property type="protein sequence ID" value="SLM52831.1"/>
    <property type="molecule type" value="Genomic_DNA"/>
</dbReference>
<keyword evidence="3" id="KW-1185">Reference proteome</keyword>
<dbReference type="Pfam" id="PF01584">
    <property type="entry name" value="CheW"/>
    <property type="match status" value="1"/>
</dbReference>
<dbReference type="SMART" id="SM00260">
    <property type="entry name" value="CheW"/>
    <property type="match status" value="1"/>
</dbReference>
<dbReference type="PANTHER" id="PTHR22617">
    <property type="entry name" value="CHEMOTAXIS SENSOR HISTIDINE KINASE-RELATED"/>
    <property type="match status" value="1"/>
</dbReference>
<dbReference type="Gene3D" id="2.30.30.40">
    <property type="entry name" value="SH3 Domains"/>
    <property type="match status" value="1"/>
</dbReference>